<comment type="caution">
    <text evidence="2">The sequence shown here is derived from an EMBL/GenBank/DDBJ whole genome shotgun (WGS) entry which is preliminary data.</text>
</comment>
<dbReference type="EMBL" id="JAPEVB010000004">
    <property type="protein sequence ID" value="KAJ4389134.1"/>
    <property type="molecule type" value="Genomic_DNA"/>
</dbReference>
<dbReference type="OrthoDB" id="152248at2759"/>
<keyword evidence="1" id="KW-0732">Signal</keyword>
<keyword evidence="3" id="KW-1185">Reference proteome</keyword>
<proteinExistence type="predicted"/>
<dbReference type="PANTHER" id="PTHR38847:SF1">
    <property type="entry name" value="PSEUDOURIDINE SYNTHASE RSUA_RLUA-LIKE DOMAIN-CONTAINING PROTEIN"/>
    <property type="match status" value="1"/>
</dbReference>
<dbReference type="AlphaFoldDB" id="A0A9W9CUV5"/>
<dbReference type="Pfam" id="PF14273">
    <property type="entry name" value="DUF4360"/>
    <property type="match status" value="1"/>
</dbReference>
<dbReference type="PANTHER" id="PTHR38847">
    <property type="match status" value="1"/>
</dbReference>
<dbReference type="InterPro" id="IPR025649">
    <property type="entry name" value="DUF4360"/>
</dbReference>
<accession>A0A9W9CUV5</accession>
<organism evidence="2 3">
    <name type="scientific">Gnomoniopsis smithogilvyi</name>
    <dbReference type="NCBI Taxonomy" id="1191159"/>
    <lineage>
        <taxon>Eukaryota</taxon>
        <taxon>Fungi</taxon>
        <taxon>Dikarya</taxon>
        <taxon>Ascomycota</taxon>
        <taxon>Pezizomycotina</taxon>
        <taxon>Sordariomycetes</taxon>
        <taxon>Sordariomycetidae</taxon>
        <taxon>Diaporthales</taxon>
        <taxon>Gnomoniaceae</taxon>
        <taxon>Gnomoniopsis</taxon>
    </lineage>
</organism>
<feature type="signal peptide" evidence="1">
    <location>
        <begin position="1"/>
        <end position="17"/>
    </location>
</feature>
<evidence type="ECO:0000256" key="1">
    <source>
        <dbReference type="SAM" id="SignalP"/>
    </source>
</evidence>
<feature type="chain" id="PRO_5040818999" description="Ubiquitin 3 binding protein But2 C-terminal domain-containing protein" evidence="1">
    <location>
        <begin position="18"/>
        <end position="238"/>
    </location>
</feature>
<gene>
    <name evidence="2" type="ORF">N0V93_006596</name>
</gene>
<dbReference type="Proteomes" id="UP001140453">
    <property type="component" value="Unassembled WGS sequence"/>
</dbReference>
<evidence type="ECO:0008006" key="4">
    <source>
        <dbReference type="Google" id="ProtNLM"/>
    </source>
</evidence>
<name>A0A9W9CUV5_9PEZI</name>
<protein>
    <recommendedName>
        <fullName evidence="4">Ubiquitin 3 binding protein But2 C-terminal domain-containing protein</fullName>
    </recommendedName>
</protein>
<evidence type="ECO:0000313" key="3">
    <source>
        <dbReference type="Proteomes" id="UP001140453"/>
    </source>
</evidence>
<reference evidence="2" key="1">
    <citation type="submission" date="2022-10" db="EMBL/GenBank/DDBJ databases">
        <title>Tapping the CABI collections for fungal endophytes: first genome assemblies for Collariella, Neodidymelliopsis, Ascochyta clinopodiicola, Didymella pomorum, Didymosphaeria variabile, Neocosmospora piperis and Neocucurbitaria cava.</title>
        <authorList>
            <person name="Hill R."/>
        </authorList>
    </citation>
    <scope>NUCLEOTIDE SEQUENCE</scope>
    <source>
        <strain evidence="2">IMI 355082</strain>
    </source>
</reference>
<sequence>MQLQLLPILLTPTVVIAGIIPTLSIPGLGGLPKTTSKSSATATAVPISKPTGKAITSVSYAGSGCPSGTVSSSLSSDQTVITLGFDDFQAYIGPGTILTDRSKSCKLLITLNYPPGYSFGVVSSTYHGYAQLDVGVTGSFSSVYFLTSLLSTTFSTSTSILGGGAYSGGTVYTQTNTISTSNLVLSPCGLLGLGSRAGLNIAKTISLTSNNASATGQMTEDDATFGTTQRVSVKWFSC</sequence>
<evidence type="ECO:0000313" key="2">
    <source>
        <dbReference type="EMBL" id="KAJ4389134.1"/>
    </source>
</evidence>